<name>A0A8H5CXD6_9AGAR</name>
<protein>
    <recommendedName>
        <fullName evidence="1">DUF6533 domain-containing protein</fullName>
    </recommendedName>
</protein>
<keyword evidence="3" id="KW-1185">Reference proteome</keyword>
<sequence>MLEIVNSAEDQAQLLSSFFPGLYVHRYLSAFAVAVSLWDHCITLDEEYWAVWVNKEEGQVWNLAYIVFRYGTDAALIFTAYALSGTVDVGTKM</sequence>
<evidence type="ECO:0000313" key="2">
    <source>
        <dbReference type="EMBL" id="KAF5349134.1"/>
    </source>
</evidence>
<dbReference type="EMBL" id="JAACJO010000017">
    <property type="protein sequence ID" value="KAF5349134.1"/>
    <property type="molecule type" value="Genomic_DNA"/>
</dbReference>
<dbReference type="AlphaFoldDB" id="A0A8H5CXD6"/>
<reference evidence="2 3" key="1">
    <citation type="journal article" date="2020" name="ISME J.">
        <title>Uncovering the hidden diversity of litter-decomposition mechanisms in mushroom-forming fungi.</title>
        <authorList>
            <person name="Floudas D."/>
            <person name="Bentzer J."/>
            <person name="Ahren D."/>
            <person name="Johansson T."/>
            <person name="Persson P."/>
            <person name="Tunlid A."/>
        </authorList>
    </citation>
    <scope>NUCLEOTIDE SEQUENCE [LARGE SCALE GENOMIC DNA]</scope>
    <source>
        <strain evidence="2 3">CBS 146.42</strain>
    </source>
</reference>
<dbReference type="InterPro" id="IPR045340">
    <property type="entry name" value="DUF6533"/>
</dbReference>
<feature type="domain" description="DUF6533" evidence="1">
    <location>
        <begin position="28"/>
        <end position="72"/>
    </location>
</feature>
<evidence type="ECO:0000313" key="3">
    <source>
        <dbReference type="Proteomes" id="UP000559027"/>
    </source>
</evidence>
<organism evidence="2 3">
    <name type="scientific">Leucocoprinus leucothites</name>
    <dbReference type="NCBI Taxonomy" id="201217"/>
    <lineage>
        <taxon>Eukaryota</taxon>
        <taxon>Fungi</taxon>
        <taxon>Dikarya</taxon>
        <taxon>Basidiomycota</taxon>
        <taxon>Agaricomycotina</taxon>
        <taxon>Agaricomycetes</taxon>
        <taxon>Agaricomycetidae</taxon>
        <taxon>Agaricales</taxon>
        <taxon>Agaricineae</taxon>
        <taxon>Agaricaceae</taxon>
        <taxon>Leucocoprinus</taxon>
    </lineage>
</organism>
<comment type="caution">
    <text evidence="2">The sequence shown here is derived from an EMBL/GenBank/DDBJ whole genome shotgun (WGS) entry which is preliminary data.</text>
</comment>
<dbReference type="Pfam" id="PF20151">
    <property type="entry name" value="DUF6533"/>
    <property type="match status" value="1"/>
</dbReference>
<dbReference type="OrthoDB" id="3251775at2759"/>
<dbReference type="Proteomes" id="UP000559027">
    <property type="component" value="Unassembled WGS sequence"/>
</dbReference>
<accession>A0A8H5CXD6</accession>
<gene>
    <name evidence="2" type="ORF">D9756_009441</name>
</gene>
<proteinExistence type="predicted"/>
<evidence type="ECO:0000259" key="1">
    <source>
        <dbReference type="Pfam" id="PF20151"/>
    </source>
</evidence>